<dbReference type="GO" id="GO:0005634">
    <property type="term" value="C:nucleus"/>
    <property type="evidence" value="ECO:0007669"/>
    <property type="project" value="UniProtKB-SubCell"/>
</dbReference>
<evidence type="ECO:0000256" key="4">
    <source>
        <dbReference type="ARBA" id="ARBA00022833"/>
    </source>
</evidence>
<dbReference type="InParanoid" id="S7W790"/>
<dbReference type="EMBL" id="ATCN01000612">
    <property type="protein sequence ID" value="EPR78690.1"/>
    <property type="molecule type" value="Genomic_DNA"/>
</dbReference>
<reference evidence="10" key="1">
    <citation type="journal article" date="2013" name="PLoS Genet.">
        <title>The genome of Spraguea lophii and the basis of host-microsporidian interactions.</title>
        <authorList>
            <person name="Campbell S.E."/>
            <person name="Williams T.A."/>
            <person name="Yousuf A."/>
            <person name="Soanes D.M."/>
            <person name="Paszkiewicz K.H."/>
            <person name="Williams B.A.P."/>
        </authorList>
    </citation>
    <scope>NUCLEOTIDE SEQUENCE [LARGE SCALE GENOMIC DNA]</scope>
    <source>
        <strain evidence="10">42_110</strain>
    </source>
</reference>
<protein>
    <submittedName>
        <fullName evidence="9">GATA zinc finger protein</fullName>
    </submittedName>
</protein>
<evidence type="ECO:0000313" key="10">
    <source>
        <dbReference type="Proteomes" id="UP000014978"/>
    </source>
</evidence>
<dbReference type="CDD" id="cd00202">
    <property type="entry name" value="ZnF_GATA"/>
    <property type="match status" value="1"/>
</dbReference>
<dbReference type="GO" id="GO:0000978">
    <property type="term" value="F:RNA polymerase II cis-regulatory region sequence-specific DNA binding"/>
    <property type="evidence" value="ECO:0007669"/>
    <property type="project" value="TreeGrafter"/>
</dbReference>
<gene>
    <name evidence="9" type="ORF">SLOPH_384</name>
</gene>
<evidence type="ECO:0000256" key="3">
    <source>
        <dbReference type="ARBA" id="ARBA00022771"/>
    </source>
</evidence>
<dbReference type="PROSITE" id="PS50114">
    <property type="entry name" value="GATA_ZN_FINGER_2"/>
    <property type="match status" value="1"/>
</dbReference>
<proteinExistence type="predicted"/>
<dbReference type="PANTHER" id="PTHR10071:SF281">
    <property type="entry name" value="BOX A-BINDING FACTOR-RELATED"/>
    <property type="match status" value="1"/>
</dbReference>
<evidence type="ECO:0000256" key="5">
    <source>
        <dbReference type="ARBA" id="ARBA00023242"/>
    </source>
</evidence>
<dbReference type="Gene3D" id="3.30.50.10">
    <property type="entry name" value="Erythroid Transcription Factor GATA-1, subunit A"/>
    <property type="match status" value="1"/>
</dbReference>
<dbReference type="GO" id="GO:0008270">
    <property type="term" value="F:zinc ion binding"/>
    <property type="evidence" value="ECO:0007669"/>
    <property type="project" value="UniProtKB-KW"/>
</dbReference>
<dbReference type="HOGENOM" id="CLU_1215475_0_0_1"/>
<keyword evidence="2" id="KW-0479">Metal-binding</keyword>
<feature type="region of interest" description="Disordered" evidence="7">
    <location>
        <begin position="117"/>
        <end position="142"/>
    </location>
</feature>
<feature type="domain" description="GATA-type" evidence="8">
    <location>
        <begin position="167"/>
        <end position="219"/>
    </location>
</feature>
<keyword evidence="10" id="KW-1185">Reference proteome</keyword>
<dbReference type="InterPro" id="IPR000679">
    <property type="entry name" value="Znf_GATA"/>
</dbReference>
<dbReference type="VEuPathDB" id="MicrosporidiaDB:SLOPH_384"/>
<dbReference type="GO" id="GO:0045944">
    <property type="term" value="P:positive regulation of transcription by RNA polymerase II"/>
    <property type="evidence" value="ECO:0007669"/>
    <property type="project" value="TreeGrafter"/>
</dbReference>
<dbReference type="InterPro" id="IPR013088">
    <property type="entry name" value="Znf_NHR/GATA"/>
</dbReference>
<keyword evidence="3 6" id="KW-0863">Zinc-finger</keyword>
<sequence>MNSKCCKKCSKFYLKQNRNSNKIFSFSQDHSSDETIPFIPCKCSDNNINVNCNIINNYKDNTSNQNLNIELCDDIKHNDKIESNIPIHEINNNVVVYSNSKSRENCKYAHAKENIVERNGDNSNERERNSKDPNESNEQQNRYNIAWAQLSYTQARTIRERYRRIPRENSPYCKLCGTTETCVWRRIGNDVVCNACGLYYKIHGRRRPESVVRNRNKRRARSDRGRKK</sequence>
<evidence type="ECO:0000259" key="8">
    <source>
        <dbReference type="PROSITE" id="PS50114"/>
    </source>
</evidence>
<dbReference type="GO" id="GO:0000122">
    <property type="term" value="P:negative regulation of transcription by RNA polymerase II"/>
    <property type="evidence" value="ECO:0007669"/>
    <property type="project" value="TreeGrafter"/>
</dbReference>
<keyword evidence="5" id="KW-0539">Nucleus</keyword>
<dbReference type="AlphaFoldDB" id="S7W790"/>
<dbReference type="GO" id="GO:0000981">
    <property type="term" value="F:DNA-binding transcription factor activity, RNA polymerase II-specific"/>
    <property type="evidence" value="ECO:0007669"/>
    <property type="project" value="TreeGrafter"/>
</dbReference>
<dbReference type="SUPFAM" id="SSF57716">
    <property type="entry name" value="Glucocorticoid receptor-like (DNA-binding domain)"/>
    <property type="match status" value="1"/>
</dbReference>
<comment type="subcellular location">
    <subcellularLocation>
        <location evidence="1">Nucleus</location>
    </subcellularLocation>
</comment>
<dbReference type="STRING" id="1358809.S7W790"/>
<evidence type="ECO:0000256" key="7">
    <source>
        <dbReference type="SAM" id="MobiDB-lite"/>
    </source>
</evidence>
<dbReference type="SMART" id="SM00401">
    <property type="entry name" value="ZnF_GATA"/>
    <property type="match status" value="1"/>
</dbReference>
<dbReference type="Pfam" id="PF00320">
    <property type="entry name" value="GATA"/>
    <property type="match status" value="1"/>
</dbReference>
<evidence type="ECO:0000256" key="6">
    <source>
        <dbReference type="PROSITE-ProRule" id="PRU00094"/>
    </source>
</evidence>
<dbReference type="PANTHER" id="PTHR10071">
    <property type="entry name" value="TRANSCRIPTION FACTOR GATA FAMILY MEMBER"/>
    <property type="match status" value="1"/>
</dbReference>
<dbReference type="InterPro" id="IPR039355">
    <property type="entry name" value="Transcription_factor_GATA"/>
</dbReference>
<organism evidence="9 10">
    <name type="scientific">Spraguea lophii (strain 42_110)</name>
    <name type="common">Microsporidian parasite</name>
    <dbReference type="NCBI Taxonomy" id="1358809"/>
    <lineage>
        <taxon>Eukaryota</taxon>
        <taxon>Fungi</taxon>
        <taxon>Fungi incertae sedis</taxon>
        <taxon>Microsporidia</taxon>
        <taxon>Spragueidae</taxon>
        <taxon>Spraguea</taxon>
    </lineage>
</organism>
<evidence type="ECO:0000313" key="9">
    <source>
        <dbReference type="EMBL" id="EPR78690.1"/>
    </source>
</evidence>
<comment type="caution">
    <text evidence="9">The sequence shown here is derived from an EMBL/GenBank/DDBJ whole genome shotgun (WGS) entry which is preliminary data.</text>
</comment>
<dbReference type="Proteomes" id="UP000014978">
    <property type="component" value="Unassembled WGS sequence"/>
</dbReference>
<evidence type="ECO:0000256" key="1">
    <source>
        <dbReference type="ARBA" id="ARBA00004123"/>
    </source>
</evidence>
<name>S7W790_SPRLO</name>
<keyword evidence="4" id="KW-0862">Zinc</keyword>
<feature type="compositionally biased region" description="Basic and acidic residues" evidence="7">
    <location>
        <begin position="117"/>
        <end position="134"/>
    </location>
</feature>
<evidence type="ECO:0000256" key="2">
    <source>
        <dbReference type="ARBA" id="ARBA00022723"/>
    </source>
</evidence>
<dbReference type="OrthoDB" id="515401at2759"/>
<accession>S7W790</accession>